<comment type="similarity">
    <text evidence="5 6">Belongs to the XseA family.</text>
</comment>
<dbReference type="GO" id="GO:0008855">
    <property type="term" value="F:exodeoxyribonuclease VII activity"/>
    <property type="evidence" value="ECO:0007669"/>
    <property type="project" value="UniProtKB-UniRule"/>
</dbReference>
<evidence type="ECO:0000256" key="5">
    <source>
        <dbReference type="HAMAP-Rule" id="MF_00378"/>
    </source>
</evidence>
<feature type="domain" description="OB-fold nucleic acid binding" evidence="8">
    <location>
        <begin position="8"/>
        <end position="102"/>
    </location>
</feature>
<dbReference type="CDD" id="cd04489">
    <property type="entry name" value="ExoVII_LU_OBF"/>
    <property type="match status" value="1"/>
</dbReference>
<feature type="domain" description="Exonuclease VII large subunit C-terminal" evidence="7">
    <location>
        <begin position="125"/>
        <end position="415"/>
    </location>
</feature>
<comment type="subunit">
    <text evidence="5">Heterooligomer composed of large and small subunits.</text>
</comment>
<dbReference type="Gene3D" id="2.40.50.1010">
    <property type="match status" value="1"/>
</dbReference>
<keyword evidence="2 5" id="KW-0540">Nuclease</keyword>
<evidence type="ECO:0000259" key="7">
    <source>
        <dbReference type="Pfam" id="PF02601"/>
    </source>
</evidence>
<keyword evidence="10" id="KW-1185">Reference proteome</keyword>
<evidence type="ECO:0000256" key="4">
    <source>
        <dbReference type="ARBA" id="ARBA00022839"/>
    </source>
</evidence>
<sequence length="421" mass="47878">MTEMIFKITDFADILKNYVEESNALKNINVKGEIANLTHNKSGHIYFSLKDSQAKIDCAIWKTNASRFIEQNIKEGTEVIAKGSISYYKPTGKLTFTIYDIRVDGIGELAIIYDRRFRELQEQGWFLDEFKKPIPKFPTNIGIVTAATGDAVRDLITTIKRRYSSVNIFLFPSLVQGEEAPKDIAKKIKQANNFTVKIDTLIVGRGGGSYEDLWSFNEMQVLQAIKDSSIPIISGVGHEPDITLTDYVADFRASTPTAAGEKATPDTENVLQALNSKNHEFAKVLNNKIEKLHMEIDNLSYTLKTSIQNKIVSLNNNFKNTSNFFNSLIKNKIIIMNNNFKNDIHNWKTNLNNKLNKNLEQLKNYKEKIDLQNPYLPLSKGYSILKQDDQIIRSKENIIKNKLVTAILNDGEVKLKLEEEN</sequence>
<dbReference type="RefSeq" id="WP_169919189.1">
    <property type="nucleotide sequence ID" value="NZ_CP025057.1"/>
</dbReference>
<dbReference type="Pfam" id="PF02601">
    <property type="entry name" value="Exonuc_VII_L"/>
    <property type="match status" value="1"/>
</dbReference>
<name>A0A2K8SDV5_9MOLU</name>
<accession>A0A2K8SDV5</accession>
<dbReference type="PANTHER" id="PTHR30008">
    <property type="entry name" value="EXODEOXYRIBONUCLEASE 7 LARGE SUBUNIT"/>
    <property type="match status" value="1"/>
</dbReference>
<evidence type="ECO:0000259" key="8">
    <source>
        <dbReference type="Pfam" id="PF13742"/>
    </source>
</evidence>
<keyword evidence="3 5" id="KW-0378">Hydrolase</keyword>
<protein>
    <recommendedName>
        <fullName evidence="5">Exodeoxyribonuclease 7 large subunit</fullName>
        <ecNumber evidence="5">3.1.11.6</ecNumber>
    </recommendedName>
    <alternativeName>
        <fullName evidence="5">Exodeoxyribonuclease VII large subunit</fullName>
        <shortName evidence="5">Exonuclease VII large subunit</shortName>
    </alternativeName>
</protein>
<reference evidence="9 10" key="1">
    <citation type="submission" date="2017-12" db="EMBL/GenBank/DDBJ databases">
        <title>Complete genome sequence of Spiroplasma floricola 23-6 (ATCC 29989).</title>
        <authorList>
            <person name="Tsai Y.-M."/>
            <person name="Wu P.-S."/>
            <person name="Lo W.-S."/>
            <person name="Kuo C.-H."/>
        </authorList>
    </citation>
    <scope>NUCLEOTIDE SEQUENCE [LARGE SCALE GENOMIC DNA]</scope>
    <source>
        <strain evidence="9 10">23-6</strain>
    </source>
</reference>
<evidence type="ECO:0000256" key="1">
    <source>
        <dbReference type="ARBA" id="ARBA00022490"/>
    </source>
</evidence>
<dbReference type="EMBL" id="CP025057">
    <property type="protein sequence ID" value="AUB31644.1"/>
    <property type="molecule type" value="Genomic_DNA"/>
</dbReference>
<dbReference type="HAMAP" id="MF_00378">
    <property type="entry name" value="Exonuc_7_L"/>
    <property type="match status" value="1"/>
</dbReference>
<dbReference type="GO" id="GO:0006308">
    <property type="term" value="P:DNA catabolic process"/>
    <property type="evidence" value="ECO:0007669"/>
    <property type="project" value="UniProtKB-UniRule"/>
</dbReference>
<comment type="subcellular location">
    <subcellularLocation>
        <location evidence="5 6">Cytoplasm</location>
    </subcellularLocation>
</comment>
<dbReference type="InterPro" id="IPR003753">
    <property type="entry name" value="Exonuc_VII_L"/>
</dbReference>
<evidence type="ECO:0000313" key="10">
    <source>
        <dbReference type="Proteomes" id="UP000231823"/>
    </source>
</evidence>
<evidence type="ECO:0000256" key="3">
    <source>
        <dbReference type="ARBA" id="ARBA00022801"/>
    </source>
</evidence>
<dbReference type="NCBIfam" id="TIGR00237">
    <property type="entry name" value="xseA"/>
    <property type="match status" value="1"/>
</dbReference>
<proteinExistence type="inferred from homology"/>
<evidence type="ECO:0000256" key="6">
    <source>
        <dbReference type="RuleBase" id="RU004355"/>
    </source>
</evidence>
<gene>
    <name evidence="5 9" type="primary">xseA</name>
    <name evidence="9" type="ORF">SFLOR_v1c05920</name>
</gene>
<dbReference type="GO" id="GO:0009318">
    <property type="term" value="C:exodeoxyribonuclease VII complex"/>
    <property type="evidence" value="ECO:0007669"/>
    <property type="project" value="UniProtKB-UniRule"/>
</dbReference>
<dbReference type="AlphaFoldDB" id="A0A2K8SDV5"/>
<evidence type="ECO:0000313" key="9">
    <source>
        <dbReference type="EMBL" id="AUB31644.1"/>
    </source>
</evidence>
<dbReference type="Proteomes" id="UP000231823">
    <property type="component" value="Chromosome"/>
</dbReference>
<comment type="catalytic activity">
    <reaction evidence="5 6">
        <text>Exonucleolytic cleavage in either 5'- to 3'- or 3'- to 5'-direction to yield nucleoside 5'-phosphates.</text>
        <dbReference type="EC" id="3.1.11.6"/>
    </reaction>
</comment>
<keyword evidence="4 5" id="KW-0269">Exonuclease</keyword>
<dbReference type="Pfam" id="PF13742">
    <property type="entry name" value="tRNA_anti_2"/>
    <property type="match status" value="1"/>
</dbReference>
<keyword evidence="1 5" id="KW-0963">Cytoplasm</keyword>
<dbReference type="KEGG" id="sfz:SFLOR_v1c05920"/>
<organism evidence="9 10">
    <name type="scientific">Spiroplasma floricola 23-6</name>
    <dbReference type="NCBI Taxonomy" id="1336749"/>
    <lineage>
        <taxon>Bacteria</taxon>
        <taxon>Bacillati</taxon>
        <taxon>Mycoplasmatota</taxon>
        <taxon>Mollicutes</taxon>
        <taxon>Entomoplasmatales</taxon>
        <taxon>Spiroplasmataceae</taxon>
        <taxon>Spiroplasma</taxon>
    </lineage>
</organism>
<dbReference type="PANTHER" id="PTHR30008:SF0">
    <property type="entry name" value="EXODEOXYRIBONUCLEASE 7 LARGE SUBUNIT"/>
    <property type="match status" value="1"/>
</dbReference>
<dbReference type="EC" id="3.1.11.6" evidence="5"/>
<dbReference type="GO" id="GO:0003676">
    <property type="term" value="F:nucleic acid binding"/>
    <property type="evidence" value="ECO:0007669"/>
    <property type="project" value="InterPro"/>
</dbReference>
<dbReference type="InterPro" id="IPR020579">
    <property type="entry name" value="Exonuc_VII_lsu_C"/>
</dbReference>
<comment type="function">
    <text evidence="5">Bidirectionally degrades single-stranded DNA into large acid-insoluble oligonucleotides, which are then degraded further into small acid-soluble oligonucleotides.</text>
</comment>
<dbReference type="GO" id="GO:0005737">
    <property type="term" value="C:cytoplasm"/>
    <property type="evidence" value="ECO:0007669"/>
    <property type="project" value="UniProtKB-SubCell"/>
</dbReference>
<evidence type="ECO:0000256" key="2">
    <source>
        <dbReference type="ARBA" id="ARBA00022722"/>
    </source>
</evidence>
<dbReference type="InterPro" id="IPR025824">
    <property type="entry name" value="OB-fold_nuc-bd_dom"/>
</dbReference>